<organism evidence="1 2">
    <name type="scientific">Planktothrix agardhii</name>
    <name type="common">Oscillatoria agardhii</name>
    <dbReference type="NCBI Taxonomy" id="1160"/>
    <lineage>
        <taxon>Bacteria</taxon>
        <taxon>Bacillati</taxon>
        <taxon>Cyanobacteriota</taxon>
        <taxon>Cyanophyceae</taxon>
        <taxon>Oscillatoriophycideae</taxon>
        <taxon>Oscillatoriales</taxon>
        <taxon>Microcoleaceae</taxon>
        <taxon>Planktothrix</taxon>
    </lineage>
</organism>
<dbReference type="EMBL" id="LR882963">
    <property type="protein sequence ID" value="CAD5949523.1"/>
    <property type="molecule type" value="Genomic_DNA"/>
</dbReference>
<name>A0AAD1Q4E4_PLAAG</name>
<dbReference type="GO" id="GO:0008168">
    <property type="term" value="F:methyltransferase activity"/>
    <property type="evidence" value="ECO:0007669"/>
    <property type="project" value="UniProtKB-KW"/>
</dbReference>
<evidence type="ECO:0000313" key="1">
    <source>
        <dbReference type="EMBL" id="CAD5949523.1"/>
    </source>
</evidence>
<keyword evidence="1" id="KW-0808">Transferase</keyword>
<reference evidence="1" key="1">
    <citation type="submission" date="2020-09" db="EMBL/GenBank/DDBJ databases">
        <authorList>
            <person name="Blom J."/>
        </authorList>
    </citation>
    <scope>NUCLEOTIDE SEQUENCE</scope>
    <source>
        <strain evidence="1">No.66</strain>
    </source>
</reference>
<accession>A0AAD1Q4E4</accession>
<keyword evidence="1" id="KW-0489">Methyltransferase</keyword>
<proteinExistence type="predicted"/>
<protein>
    <submittedName>
        <fullName evidence="1">Methyltransferase type 11</fullName>
    </submittedName>
</protein>
<evidence type="ECO:0000313" key="2">
    <source>
        <dbReference type="Proteomes" id="UP001153761"/>
    </source>
</evidence>
<dbReference type="GO" id="GO:0032259">
    <property type="term" value="P:methylation"/>
    <property type="evidence" value="ECO:0007669"/>
    <property type="project" value="UniProtKB-KW"/>
</dbReference>
<dbReference type="AlphaFoldDB" id="A0AAD1Q4E4"/>
<sequence>MDDDGHILYRGERMAVCDKTYQIYNNINGPYYQDILGILPHETISLESAPEFDCRRNAIRKPEETKGEHYHVTITNSDDSCCAPASSSCC</sequence>
<gene>
    <name evidence="1" type="ORF">PANO66_02522</name>
</gene>
<dbReference type="Proteomes" id="UP001153761">
    <property type="component" value="Chromosome"/>
</dbReference>